<evidence type="ECO:0000256" key="5">
    <source>
        <dbReference type="ARBA" id="ARBA00022989"/>
    </source>
</evidence>
<evidence type="ECO:0000256" key="1">
    <source>
        <dbReference type="ARBA" id="ARBA00004651"/>
    </source>
</evidence>
<keyword evidence="6 7" id="KW-0472">Membrane</keyword>
<evidence type="ECO:0000256" key="7">
    <source>
        <dbReference type="RuleBase" id="RU363032"/>
    </source>
</evidence>
<proteinExistence type="inferred from homology"/>
<dbReference type="Gene3D" id="1.10.3720.10">
    <property type="entry name" value="MetI-like"/>
    <property type="match status" value="1"/>
</dbReference>
<dbReference type="SUPFAM" id="SSF161098">
    <property type="entry name" value="MetI-like"/>
    <property type="match status" value="1"/>
</dbReference>
<dbReference type="PANTHER" id="PTHR30151">
    <property type="entry name" value="ALKANE SULFONATE ABC TRANSPORTER-RELATED, MEMBRANE SUBUNIT"/>
    <property type="match status" value="1"/>
</dbReference>
<feature type="transmembrane region" description="Helical" evidence="7">
    <location>
        <begin position="216"/>
        <end position="234"/>
    </location>
</feature>
<keyword evidence="2 7" id="KW-0813">Transport</keyword>
<dbReference type="InterPro" id="IPR035906">
    <property type="entry name" value="MetI-like_sf"/>
</dbReference>
<name>A0A017H486_9FUSO</name>
<dbReference type="PROSITE" id="PS50928">
    <property type="entry name" value="ABC_TM1"/>
    <property type="match status" value="1"/>
</dbReference>
<dbReference type="Proteomes" id="UP000031184">
    <property type="component" value="Unassembled WGS sequence"/>
</dbReference>
<dbReference type="GO" id="GO:0005886">
    <property type="term" value="C:plasma membrane"/>
    <property type="evidence" value="ECO:0007669"/>
    <property type="project" value="UniProtKB-SubCell"/>
</dbReference>
<evidence type="ECO:0000256" key="2">
    <source>
        <dbReference type="ARBA" id="ARBA00022448"/>
    </source>
</evidence>
<dbReference type="RefSeq" id="WP_039122068.1">
    <property type="nucleotide sequence ID" value="NZ_AOJP01000007.1"/>
</dbReference>
<evidence type="ECO:0000313" key="8">
    <source>
        <dbReference type="EMBL" id="KID48894.1"/>
    </source>
</evidence>
<evidence type="ECO:0000256" key="3">
    <source>
        <dbReference type="ARBA" id="ARBA00022475"/>
    </source>
</evidence>
<evidence type="ECO:0000313" key="9">
    <source>
        <dbReference type="Proteomes" id="UP000031184"/>
    </source>
</evidence>
<feature type="transmembrane region" description="Helical" evidence="7">
    <location>
        <begin position="58"/>
        <end position="81"/>
    </location>
</feature>
<dbReference type="PATRIC" id="fig|1226633.4.peg.1476"/>
<accession>A0A017H486</accession>
<keyword evidence="4 7" id="KW-0812">Transmembrane</keyword>
<protein>
    <submittedName>
        <fullName evidence="8">ABC transporter permease</fullName>
    </submittedName>
</protein>
<evidence type="ECO:0000256" key="6">
    <source>
        <dbReference type="ARBA" id="ARBA00023136"/>
    </source>
</evidence>
<dbReference type="GO" id="GO:0055085">
    <property type="term" value="P:transmembrane transport"/>
    <property type="evidence" value="ECO:0007669"/>
    <property type="project" value="InterPro"/>
</dbReference>
<dbReference type="EMBL" id="AUZI01000019">
    <property type="protein sequence ID" value="KID48894.1"/>
    <property type="molecule type" value="Genomic_DNA"/>
</dbReference>
<dbReference type="AlphaFoldDB" id="A0A017H486"/>
<comment type="subcellular location">
    <subcellularLocation>
        <location evidence="1 7">Cell membrane</location>
        <topology evidence="1 7">Multi-pass membrane protein</topology>
    </subcellularLocation>
</comment>
<comment type="similarity">
    <text evidence="7">Belongs to the binding-protein-dependent transport system permease family.</text>
</comment>
<dbReference type="Pfam" id="PF00528">
    <property type="entry name" value="BPD_transp_1"/>
    <property type="match status" value="1"/>
</dbReference>
<reference evidence="8 9" key="1">
    <citation type="submission" date="2013-08" db="EMBL/GenBank/DDBJ databases">
        <title>An opportunistic ruminal bacterium that causes liver abscesses in cattle.</title>
        <authorList>
            <person name="Benahmed F.H."/>
            <person name="Rasmussen M."/>
            <person name="Harbottle H."/>
            <person name="Soppet D."/>
            <person name="Nagaraja T.G."/>
            <person name="Davidson M."/>
        </authorList>
    </citation>
    <scope>NUCLEOTIDE SEQUENCE [LARGE SCALE GENOMIC DNA]</scope>
    <source>
        <strain evidence="8 9">B35</strain>
    </source>
</reference>
<keyword evidence="3" id="KW-1003">Cell membrane</keyword>
<keyword evidence="5 7" id="KW-1133">Transmembrane helix</keyword>
<dbReference type="InterPro" id="IPR000515">
    <property type="entry name" value="MetI-like"/>
</dbReference>
<gene>
    <name evidence="8" type="ORF">C095_07330</name>
</gene>
<comment type="caution">
    <text evidence="8">The sequence shown here is derived from an EMBL/GenBank/DDBJ whole genome shotgun (WGS) entry which is preliminary data.</text>
</comment>
<evidence type="ECO:0000256" key="4">
    <source>
        <dbReference type="ARBA" id="ARBA00022692"/>
    </source>
</evidence>
<sequence length="249" mass="29057">MRSKRNVLLSFFLWICLWEGYSIWKGERVFFPSLEMVVTDGILLLQTAFFWKTLGLTILRVAVGFGLCCSLSVVLALLTFWKREMEILWIAFLGVCRILPSVVLIVLLLVFVPLTWLPFVIQACVVLPLMYEQALKSLESFEQDISLFLRFYRISYWKRFRKVYLPKIFREMYKNLEGILGLCFKVTIAGELLAQEETSVGGEIFTQKMYLNLSTVFAWCFVLLVLHFFMLLLLKRFGVGYESLDRSSL</sequence>
<dbReference type="OrthoDB" id="5298727at2"/>
<organism evidence="8 9">
    <name type="scientific">Fusobacterium necrophorum subsp. funduliforme B35</name>
    <dbReference type="NCBI Taxonomy" id="1226633"/>
    <lineage>
        <taxon>Bacteria</taxon>
        <taxon>Fusobacteriati</taxon>
        <taxon>Fusobacteriota</taxon>
        <taxon>Fusobacteriia</taxon>
        <taxon>Fusobacteriales</taxon>
        <taxon>Fusobacteriaceae</taxon>
        <taxon>Fusobacterium</taxon>
    </lineage>
</organism>
<dbReference type="PANTHER" id="PTHR30151:SF0">
    <property type="entry name" value="ABC TRANSPORTER PERMEASE PROTEIN MJ0413-RELATED"/>
    <property type="match status" value="1"/>
</dbReference>